<dbReference type="Proteomes" id="UP000163196">
    <property type="component" value="Genome"/>
</dbReference>
<keyword evidence="6" id="KW-1043">Host membrane</keyword>
<reference evidence="14 15" key="2">
    <citation type="submission" date="2013-11" db="EMBL/GenBank/DDBJ databases">
        <title>Genome sequence of a novel, newly isolated strain of guinea pig cytomegalovirus: CIDMTR strain.</title>
        <authorList>
            <person name="Schleiss M.R."/>
            <person name="Hernandez-Alvarado N."/>
            <person name="Ramaraj T."/>
            <person name="Crow J.A."/>
        </authorList>
    </citation>
    <scope>NUCLEOTIDE SEQUENCE [LARGE SCALE GENOMIC DNA]</scope>
    <source>
        <strain evidence="14">CIDMTR</strain>
    </source>
</reference>
<evidence type="ECO:0000256" key="5">
    <source>
        <dbReference type="ARBA" id="ARBA00022844"/>
    </source>
</evidence>
<evidence type="ECO:0000256" key="8">
    <source>
        <dbReference type="ARBA" id="ARBA00022989"/>
    </source>
</evidence>
<evidence type="ECO:0000256" key="12">
    <source>
        <dbReference type="ARBA" id="ARBA00023180"/>
    </source>
</evidence>
<keyword evidence="10 13" id="KW-0472">Membrane</keyword>
<proteinExistence type="inferred from homology"/>
<protein>
    <submittedName>
        <fullName evidence="14">GP100</fullName>
    </submittedName>
</protein>
<evidence type="ECO:0000256" key="4">
    <source>
        <dbReference type="ARBA" id="ARBA00022812"/>
    </source>
</evidence>
<keyword evidence="2" id="KW-1048">Host nucleus</keyword>
<keyword evidence="12" id="KW-0325">Glycoprotein</keyword>
<keyword evidence="11" id="KW-1015">Disulfide bond</keyword>
<dbReference type="Pfam" id="PF01528">
    <property type="entry name" value="Herpes_glycop"/>
    <property type="match status" value="1"/>
</dbReference>
<dbReference type="EMBL" id="HG531783">
    <property type="protein sequence ID" value="CDI95436.1"/>
    <property type="molecule type" value="Genomic_DNA"/>
</dbReference>
<feature type="transmembrane region" description="Helical" evidence="13">
    <location>
        <begin position="200"/>
        <end position="229"/>
    </location>
</feature>
<evidence type="ECO:0000256" key="1">
    <source>
        <dbReference type="ARBA" id="ARBA00003017"/>
    </source>
</evidence>
<keyword evidence="9" id="KW-1039">Host endosome</keyword>
<feature type="transmembrane region" description="Helical" evidence="13">
    <location>
        <begin position="150"/>
        <end position="171"/>
    </location>
</feature>
<feature type="transmembrane region" description="Helical" evidence="13">
    <location>
        <begin position="77"/>
        <end position="100"/>
    </location>
</feature>
<keyword evidence="8 13" id="KW-1133">Transmembrane helix</keyword>
<reference evidence="14 15" key="1">
    <citation type="submission" date="2013-09" db="EMBL/GenBank/DDBJ databases">
        <authorList>
            <person name="Sundararajan A."/>
        </authorList>
    </citation>
    <scope>NUCLEOTIDE SEQUENCE [LARGE SCALE GENOMIC DNA]</scope>
    <source>
        <strain evidence="14">CIDMTR</strain>
    </source>
</reference>
<name>U6H8H1_9BETA</name>
<keyword evidence="7" id="KW-0261">Viral envelope protein</keyword>
<accession>U6H8H1</accession>
<evidence type="ECO:0000256" key="7">
    <source>
        <dbReference type="ARBA" id="ARBA00022879"/>
    </source>
</evidence>
<feature type="transmembrane region" description="Helical" evidence="13">
    <location>
        <begin position="12"/>
        <end position="33"/>
    </location>
</feature>
<organism evidence="14 15">
    <name type="scientific">Caviid herpesvirus 2 str. CIDMTR</name>
    <dbReference type="NCBI Taxonomy" id="1415526"/>
    <lineage>
        <taxon>Viruses</taxon>
        <taxon>Duplodnaviria</taxon>
        <taxon>Heunggongvirae</taxon>
        <taxon>Peploviricota</taxon>
        <taxon>Herviviricetes</taxon>
        <taxon>Herpesvirales</taxon>
        <taxon>Orthoherpesviridae</taxon>
        <taxon>Betaherpesvirinae</taxon>
        <taxon>Quwivirus</taxon>
        <taxon>Quwivirus caviidbeta2</taxon>
    </lineage>
</organism>
<keyword evidence="5" id="KW-0946">Virion</keyword>
<evidence type="ECO:0000256" key="6">
    <source>
        <dbReference type="ARBA" id="ARBA00022870"/>
    </source>
</evidence>
<feature type="transmembrane region" description="Helical" evidence="13">
    <location>
        <begin position="120"/>
        <end position="144"/>
    </location>
</feature>
<dbReference type="InterPro" id="IPR000785">
    <property type="entry name" value="Herpes_glycop_M"/>
</dbReference>
<dbReference type="PRINTS" id="PR00333">
    <property type="entry name" value="HSVINTEGRLMP"/>
</dbReference>
<evidence type="ECO:0000256" key="10">
    <source>
        <dbReference type="ARBA" id="ARBA00023136"/>
    </source>
</evidence>
<evidence type="ECO:0000256" key="13">
    <source>
        <dbReference type="SAM" id="Phobius"/>
    </source>
</evidence>
<feature type="transmembrane region" description="Helical" evidence="13">
    <location>
        <begin position="266"/>
        <end position="284"/>
    </location>
</feature>
<comment type="function">
    <text evidence="1">Envelope glycoprotein important for virion assembly and egress. Plays a role in the correct incorporation of gH-gL into virion membrane. Directs the glycoprotein N (gN) to the host trans-Golgi network.</text>
</comment>
<feature type="transmembrane region" description="Helical" evidence="13">
    <location>
        <begin position="296"/>
        <end position="322"/>
    </location>
</feature>
<keyword evidence="4" id="KW-1040">Host Golgi apparatus</keyword>
<evidence type="ECO:0000313" key="15">
    <source>
        <dbReference type="Proteomes" id="UP000163196"/>
    </source>
</evidence>
<dbReference type="HAMAP" id="MF_04035">
    <property type="entry name" value="HSV_GM"/>
    <property type="match status" value="1"/>
</dbReference>
<evidence type="ECO:0000256" key="2">
    <source>
        <dbReference type="ARBA" id="ARBA00022562"/>
    </source>
</evidence>
<evidence type="ECO:0000256" key="9">
    <source>
        <dbReference type="ARBA" id="ARBA00023046"/>
    </source>
</evidence>
<keyword evidence="3 13" id="KW-0812">Transmembrane</keyword>
<feature type="transmembrane region" description="Helical" evidence="13">
    <location>
        <begin position="235"/>
        <end position="254"/>
    </location>
</feature>
<evidence type="ECO:0000256" key="11">
    <source>
        <dbReference type="ARBA" id="ARBA00023157"/>
    </source>
</evidence>
<evidence type="ECO:0000313" key="14">
    <source>
        <dbReference type="EMBL" id="CDI95436.1"/>
    </source>
</evidence>
<dbReference type="GO" id="GO:0019031">
    <property type="term" value="C:viral envelope"/>
    <property type="evidence" value="ECO:0007669"/>
    <property type="project" value="UniProtKB-KW"/>
</dbReference>
<sequence length="349" mass="39696">MGLSHVDGVSTKTWAFSIACAFLSVLNVTVFLITANFPGLGFPCVYYHIVDYGQFNMTAFNVLHQITPQLFLDSGQIVAYVAFMQFVFILVTIYYVVCWIKINFRKDGSAVNQATIDIQYMGDGLTCFLFILTLDSFQLFILAMSFRLPAIISFTFAMHFIALTAFVVTLITQYQSFDRSTFMLNKLHPKLRGTVKFKTAVVNLLQMAMGFSTMVLSMTLCLGFGNSFLVRTSHMVFSTIIVFTLLACIYLIVLETVLIRYMKIQFGYHFGAFCGMCGALYPIIKYEAITHHEHETTVYVLVGLMFLSWLTLTLCRIIRFFILRHRPSYKPLPDPSEVKPLSSKLDIDE</sequence>
<evidence type="ECO:0000256" key="3">
    <source>
        <dbReference type="ARBA" id="ARBA00022692"/>
    </source>
</evidence>